<organism evidence="1 2">
    <name type="scientific">Candidatus Taylorbacteria bacterium RIFCSPLOWO2_02_FULL_46_40</name>
    <dbReference type="NCBI Taxonomy" id="1802329"/>
    <lineage>
        <taxon>Bacteria</taxon>
        <taxon>Candidatus Tayloriibacteriota</taxon>
    </lineage>
</organism>
<comment type="caution">
    <text evidence="1">The sequence shown here is derived from an EMBL/GenBank/DDBJ whole genome shotgun (WGS) entry which is preliminary data.</text>
</comment>
<dbReference type="EMBL" id="MHSH01000041">
    <property type="protein sequence ID" value="OHA40993.1"/>
    <property type="molecule type" value="Genomic_DNA"/>
</dbReference>
<dbReference type="Proteomes" id="UP000176429">
    <property type="component" value="Unassembled WGS sequence"/>
</dbReference>
<evidence type="ECO:0000313" key="1">
    <source>
        <dbReference type="EMBL" id="OHA40993.1"/>
    </source>
</evidence>
<proteinExistence type="predicted"/>
<dbReference type="AlphaFoldDB" id="A0A1G2NY85"/>
<protein>
    <submittedName>
        <fullName evidence="1">Uncharacterized protein</fullName>
    </submittedName>
</protein>
<evidence type="ECO:0000313" key="2">
    <source>
        <dbReference type="Proteomes" id="UP000176429"/>
    </source>
</evidence>
<name>A0A1G2NY85_9BACT</name>
<accession>A0A1G2NY85</accession>
<reference evidence="1 2" key="1">
    <citation type="journal article" date="2016" name="Nat. Commun.">
        <title>Thousands of microbial genomes shed light on interconnected biogeochemical processes in an aquifer system.</title>
        <authorList>
            <person name="Anantharaman K."/>
            <person name="Brown C.T."/>
            <person name="Hug L.A."/>
            <person name="Sharon I."/>
            <person name="Castelle C.J."/>
            <person name="Probst A.J."/>
            <person name="Thomas B.C."/>
            <person name="Singh A."/>
            <person name="Wilkins M.J."/>
            <person name="Karaoz U."/>
            <person name="Brodie E.L."/>
            <person name="Williams K.H."/>
            <person name="Hubbard S.S."/>
            <person name="Banfield J.F."/>
        </authorList>
    </citation>
    <scope>NUCLEOTIDE SEQUENCE [LARGE SCALE GENOMIC DNA]</scope>
</reference>
<sequence length="134" mass="15382">MQTKRIACFGRHDGVLGDFDYDSMAMVKTLLREEGMELVELTEKDSHEHVVASREVDAFVFSGSIGSRDHQILRYLIGQNQDPSAEKRRRIAVVLGVASPREIFFHGHWVQELRKYPFTLATYIPLLAVRFVCE</sequence>
<gene>
    <name evidence="1" type="ORF">A3H68_02130</name>
</gene>